<sequence length="30" mass="3059">MKLLGALDEAGEVDRPDGGRLTSRSGMIGG</sequence>
<gene>
    <name evidence="2" type="ORF">H4687_009380</name>
</gene>
<dbReference type="AlphaFoldDB" id="A0A8I0PIL1"/>
<feature type="region of interest" description="Disordered" evidence="1">
    <location>
        <begin position="1"/>
        <end position="30"/>
    </location>
</feature>
<dbReference type="Proteomes" id="UP000629287">
    <property type="component" value="Unassembled WGS sequence"/>
</dbReference>
<dbReference type="EMBL" id="JADBGF010000003">
    <property type="protein sequence ID" value="MBE1603151.1"/>
    <property type="molecule type" value="Genomic_DNA"/>
</dbReference>
<name>A0A8I0PIL1_9ACTN</name>
<accession>A0A8I0PIL1</accession>
<protein>
    <submittedName>
        <fullName evidence="2">Uncharacterized protein</fullName>
    </submittedName>
</protein>
<evidence type="ECO:0000313" key="2">
    <source>
        <dbReference type="EMBL" id="MBE1603151.1"/>
    </source>
</evidence>
<keyword evidence="3" id="KW-1185">Reference proteome</keyword>
<evidence type="ECO:0000256" key="1">
    <source>
        <dbReference type="SAM" id="MobiDB-lite"/>
    </source>
</evidence>
<reference evidence="2 3" key="1">
    <citation type="submission" date="2020-10" db="EMBL/GenBank/DDBJ databases">
        <title>Sequencing the genomes of 1000 actinobacteria strains.</title>
        <authorList>
            <person name="Klenk H.-P."/>
        </authorList>
    </citation>
    <scope>NUCLEOTIDE SEQUENCE [LARGE SCALE GENOMIC DNA]</scope>
    <source>
        <strain evidence="2 3">DSM 41803</strain>
    </source>
</reference>
<evidence type="ECO:0000313" key="3">
    <source>
        <dbReference type="Proteomes" id="UP000629287"/>
    </source>
</evidence>
<proteinExistence type="predicted"/>
<organism evidence="2 3">
    <name type="scientific">Streptomyces stelliscabiei</name>
    <dbReference type="NCBI Taxonomy" id="146820"/>
    <lineage>
        <taxon>Bacteria</taxon>
        <taxon>Bacillati</taxon>
        <taxon>Actinomycetota</taxon>
        <taxon>Actinomycetes</taxon>
        <taxon>Kitasatosporales</taxon>
        <taxon>Streptomycetaceae</taxon>
        <taxon>Streptomyces</taxon>
    </lineage>
</organism>
<comment type="caution">
    <text evidence="2">The sequence shown here is derived from an EMBL/GenBank/DDBJ whole genome shotgun (WGS) entry which is preliminary data.</text>
</comment>